<dbReference type="AlphaFoldDB" id="A0A6C0KB47"/>
<feature type="transmembrane region" description="Helical" evidence="1">
    <location>
        <begin position="50"/>
        <end position="70"/>
    </location>
</feature>
<name>A0A6C0KB47_9ZZZZ</name>
<keyword evidence="1" id="KW-0472">Membrane</keyword>
<evidence type="ECO:0000256" key="1">
    <source>
        <dbReference type="SAM" id="Phobius"/>
    </source>
</evidence>
<dbReference type="EMBL" id="MN740847">
    <property type="protein sequence ID" value="QHU14899.1"/>
    <property type="molecule type" value="Genomic_DNA"/>
</dbReference>
<accession>A0A6C0KB47</accession>
<evidence type="ECO:0000313" key="2">
    <source>
        <dbReference type="EMBL" id="QHU14899.1"/>
    </source>
</evidence>
<keyword evidence="1" id="KW-0812">Transmembrane</keyword>
<reference evidence="2" key="1">
    <citation type="journal article" date="2020" name="Nature">
        <title>Giant virus diversity and host interactions through global metagenomics.</title>
        <authorList>
            <person name="Schulz F."/>
            <person name="Roux S."/>
            <person name="Paez-Espino D."/>
            <person name="Jungbluth S."/>
            <person name="Walsh D.A."/>
            <person name="Denef V.J."/>
            <person name="McMahon K.D."/>
            <person name="Konstantinidis K.T."/>
            <person name="Eloe-Fadrosh E.A."/>
            <person name="Kyrpides N.C."/>
            <person name="Woyke T."/>
        </authorList>
    </citation>
    <scope>NUCLEOTIDE SEQUENCE</scope>
    <source>
        <strain evidence="2">GVMAG-S-1102244-55</strain>
    </source>
</reference>
<proteinExistence type="predicted"/>
<protein>
    <submittedName>
        <fullName evidence="2">Uncharacterized protein</fullName>
    </submittedName>
</protein>
<keyword evidence="1" id="KW-1133">Transmembrane helix</keyword>
<organism evidence="2">
    <name type="scientific">viral metagenome</name>
    <dbReference type="NCBI Taxonomy" id="1070528"/>
    <lineage>
        <taxon>unclassified sequences</taxon>
        <taxon>metagenomes</taxon>
        <taxon>organismal metagenomes</taxon>
    </lineage>
</organism>
<feature type="transmembrane region" description="Helical" evidence="1">
    <location>
        <begin position="12"/>
        <end position="44"/>
    </location>
</feature>
<sequence length="339" mass="38883">MNITDIGKGILAVTITVLVFYSIGLIPGYSWNILALFGIMGIYIKNYQDIEGFLIYSFFFLSILGLLGIFDSAMNDNKEGFYVNRMKLINSNITAKQCQDVCEANRDCKFAIVPLNTSEAFPAEQHKCWLSYGVQQYKIGNANSGYDVWKNKKYKDPITIARTFAWPSTFRGRGSSRSGAMVRTTSGRWDNITIRYEQFSPMYPLNLNFSAVMKDQGWGNPTWGIYIRLEGMNGETVYQTVLKAPRSVRNVRKRRCSRYSCGRYWNWAFWNGGFWRTRYCTRCNYYTQSVAGPMIPISTYIPNLPNKKIRAVRIWAQTRGQGHMLQSSKVSYSLVAQPS</sequence>